<feature type="domain" description="AMP-dependent synthetase/ligase" evidence="3">
    <location>
        <begin position="104"/>
        <end position="379"/>
    </location>
</feature>
<evidence type="ECO:0000259" key="3">
    <source>
        <dbReference type="Pfam" id="PF00501"/>
    </source>
</evidence>
<comment type="caution">
    <text evidence="5">The sequence shown here is derived from an EMBL/GenBank/DDBJ whole genome shotgun (WGS) entry which is preliminary data.</text>
</comment>
<dbReference type="InterPro" id="IPR042099">
    <property type="entry name" value="ANL_N_sf"/>
</dbReference>
<proteinExistence type="predicted"/>
<keyword evidence="2" id="KW-0597">Phosphoprotein</keyword>
<feature type="domain" description="Thioester reductase (TE)" evidence="4">
    <location>
        <begin position="721"/>
        <end position="959"/>
    </location>
</feature>
<dbReference type="OrthoDB" id="429813at2759"/>
<organism evidence="5 6">
    <name type="scientific">Cristinia sonorae</name>
    <dbReference type="NCBI Taxonomy" id="1940300"/>
    <lineage>
        <taxon>Eukaryota</taxon>
        <taxon>Fungi</taxon>
        <taxon>Dikarya</taxon>
        <taxon>Basidiomycota</taxon>
        <taxon>Agaricomycotina</taxon>
        <taxon>Agaricomycetes</taxon>
        <taxon>Agaricomycetidae</taxon>
        <taxon>Agaricales</taxon>
        <taxon>Pleurotineae</taxon>
        <taxon>Stephanosporaceae</taxon>
        <taxon>Cristinia</taxon>
    </lineage>
</organism>
<dbReference type="InterPro" id="IPR051414">
    <property type="entry name" value="Adenylate-forming_Reductase"/>
</dbReference>
<evidence type="ECO:0000256" key="2">
    <source>
        <dbReference type="ARBA" id="ARBA00022553"/>
    </source>
</evidence>
<gene>
    <name evidence="5" type="ORF">BXZ70DRAFT_989743</name>
</gene>
<keyword evidence="1" id="KW-0596">Phosphopantetheine</keyword>
<dbReference type="Proteomes" id="UP000813824">
    <property type="component" value="Unassembled WGS sequence"/>
</dbReference>
<dbReference type="Gene3D" id="3.40.50.720">
    <property type="entry name" value="NAD(P)-binding Rossmann-like Domain"/>
    <property type="match status" value="1"/>
</dbReference>
<dbReference type="PANTHER" id="PTHR43439:SF2">
    <property type="entry name" value="ENZYME, PUTATIVE (JCVI)-RELATED"/>
    <property type="match status" value="1"/>
</dbReference>
<evidence type="ECO:0000313" key="6">
    <source>
        <dbReference type="Proteomes" id="UP000813824"/>
    </source>
</evidence>
<dbReference type="EMBL" id="JAEVFJ010000017">
    <property type="protein sequence ID" value="KAH8100027.1"/>
    <property type="molecule type" value="Genomic_DNA"/>
</dbReference>
<dbReference type="InterPro" id="IPR036291">
    <property type="entry name" value="NAD(P)-bd_dom_sf"/>
</dbReference>
<dbReference type="Pfam" id="PF00501">
    <property type="entry name" value="AMP-binding"/>
    <property type="match status" value="1"/>
</dbReference>
<reference evidence="5" key="1">
    <citation type="journal article" date="2021" name="New Phytol.">
        <title>Evolutionary innovations through gain and loss of genes in the ectomycorrhizal Boletales.</title>
        <authorList>
            <person name="Wu G."/>
            <person name="Miyauchi S."/>
            <person name="Morin E."/>
            <person name="Kuo A."/>
            <person name="Drula E."/>
            <person name="Varga T."/>
            <person name="Kohler A."/>
            <person name="Feng B."/>
            <person name="Cao Y."/>
            <person name="Lipzen A."/>
            <person name="Daum C."/>
            <person name="Hundley H."/>
            <person name="Pangilinan J."/>
            <person name="Johnson J."/>
            <person name="Barry K."/>
            <person name="LaButti K."/>
            <person name="Ng V."/>
            <person name="Ahrendt S."/>
            <person name="Min B."/>
            <person name="Choi I.G."/>
            <person name="Park H."/>
            <person name="Plett J.M."/>
            <person name="Magnuson J."/>
            <person name="Spatafora J.W."/>
            <person name="Nagy L.G."/>
            <person name="Henrissat B."/>
            <person name="Grigoriev I.V."/>
            <person name="Yang Z.L."/>
            <person name="Xu J."/>
            <person name="Martin F.M."/>
        </authorList>
    </citation>
    <scope>NUCLEOTIDE SEQUENCE</scope>
    <source>
        <strain evidence="5">KKN 215</strain>
    </source>
</reference>
<name>A0A8K0UNH4_9AGAR</name>
<evidence type="ECO:0000259" key="4">
    <source>
        <dbReference type="Pfam" id="PF07993"/>
    </source>
</evidence>
<dbReference type="Pfam" id="PF07993">
    <property type="entry name" value="NAD_binding_4"/>
    <property type="match status" value="1"/>
</dbReference>
<dbReference type="AlphaFoldDB" id="A0A8K0UNH4"/>
<dbReference type="InterPro" id="IPR013120">
    <property type="entry name" value="FAR_NAD-bd"/>
</dbReference>
<evidence type="ECO:0000256" key="1">
    <source>
        <dbReference type="ARBA" id="ARBA00022450"/>
    </source>
</evidence>
<evidence type="ECO:0000313" key="5">
    <source>
        <dbReference type="EMBL" id="KAH8100027.1"/>
    </source>
</evidence>
<dbReference type="Gene3D" id="3.40.50.12780">
    <property type="entry name" value="N-terminal domain of ligase-like"/>
    <property type="match status" value="1"/>
</dbReference>
<dbReference type="Pfam" id="PF23562">
    <property type="entry name" value="AMP-binding_C_3"/>
    <property type="match status" value="1"/>
</dbReference>
<sequence length="1085" mass="119977">MSFLKSLPPPFVQRPVTGIPKNQGLSSKTFRVPPLDGSLTIPEIWDWHLEYSPEHPLFVFNDEKGQEVVIRFREAVHAMHRAGRLVRSRLPDDVADSRPVIAILAASDTITFFLVEAGIMRANCIFFPISPRNSASAVAHLLTKTDAQHLIVGPEPSLQKLASEALRQMEDVSGMAPPTSVMPQYKDVMKEIPEGDFELLPPFRFRLEDVASIFHSSGSSAFPKPIASWHYRTLMNGTVPNFGVQDLTGIRTGFQAIPMFHGWGGMLISWAATCGPVLYTFEPKSPAILPTPDNTLRAMTASRCQIAFSVPSFLEAWSKRPEDVMALKQITKGIFFGGGPLDEAVGDYLVGQGVTLICGYGSTECGLMHQVISENMGKDWQYMNFDVPSVRLHWDHKLDGTAELVMLTSPYVLPAMFNTSVKGEPAFATNDLFVRHPTKPGLWKVYGRADDQIMHSTGEKTNPGPLEAILNQDPSVERCLMFGRGHFNAGVLVEPIPALKFEPSDLEKLAAFRNLIWPTVERMNEYAPQHSRIFKEMILVTTPRKPFHYTAKNTPRRQAIVKDYEREIEALYAAAEETTQANQISPPDRWDFTSTTSFVRLVVSRVVAFSFDDTDDLFQKGCDSLQATWIRNSLLHALRENGSVNTKGIPSTFVYQYPTVVGLAQYITSLGSPSSQEYTNGAANASQVVVDAMLAMVEKYRINLPKHVPSTPAPSKDIVLVTGTTGSLGCIILSNLLHTPEVGHVFALNRGNEEGRSLLERQRERLVEWGMDPEVTQSPKVTFVEADMTMDKLGLSPDLYEKIRSSVTHIVHNGYRVNFNLALASFEPNVRTARHLVDLALSSPHLSPPRLLFVSSIGVLSRHTGDGAVKEEPVDPSCAVSSGYSESKWVVERLLSVAQEETPLRPVTVRVGQVAGGPNGAWNSNEWFPTMLKSSVYLGCLPLLSGHVSWIPSAAVAQSIIEMRNSPHPVLHLVHPRPVSWADIITPVSQALSLPLVSYADWLARLRESGANLHAEHEVEIMKVNPALRILDFFSGVDLDSSSGEAMGIREMDMTKAREVANVLSGLPPLSKRDVLGWLSYWGLV</sequence>
<accession>A0A8K0UNH4</accession>
<dbReference type="SUPFAM" id="SSF51735">
    <property type="entry name" value="NAD(P)-binding Rossmann-fold domains"/>
    <property type="match status" value="1"/>
</dbReference>
<dbReference type="SUPFAM" id="SSF56801">
    <property type="entry name" value="Acetyl-CoA synthetase-like"/>
    <property type="match status" value="1"/>
</dbReference>
<dbReference type="PANTHER" id="PTHR43439">
    <property type="entry name" value="PHENYLACETATE-COENZYME A LIGASE"/>
    <property type="match status" value="1"/>
</dbReference>
<keyword evidence="6" id="KW-1185">Reference proteome</keyword>
<protein>
    <submittedName>
        <fullName evidence="5">Acetyl-CoA synthetase-like protein</fullName>
    </submittedName>
</protein>
<dbReference type="InterPro" id="IPR000873">
    <property type="entry name" value="AMP-dep_synth/lig_dom"/>
</dbReference>